<keyword evidence="3" id="KW-1185">Reference proteome</keyword>
<dbReference type="RefSeq" id="WP_309482443.1">
    <property type="nucleotide sequence ID" value="NZ_CP133720.1"/>
</dbReference>
<reference evidence="2" key="1">
    <citation type="submission" date="2023-09" db="EMBL/GenBank/DDBJ databases">
        <title>Undibacterium sp. 20NA77.5 isolated from freshwater.</title>
        <authorList>
            <person name="Le V."/>
            <person name="Ko S.-R."/>
            <person name="Ahn C.-Y."/>
            <person name="Oh H.-M."/>
        </authorList>
    </citation>
    <scope>NUCLEOTIDE SEQUENCE</scope>
    <source>
        <strain evidence="2">20NA77.5</strain>
    </source>
</reference>
<feature type="transmembrane region" description="Helical" evidence="1">
    <location>
        <begin position="58"/>
        <end position="80"/>
    </location>
</feature>
<feature type="transmembrane region" description="Helical" evidence="1">
    <location>
        <begin position="168"/>
        <end position="193"/>
    </location>
</feature>
<accession>A0ABY9RKS0</accession>
<keyword evidence="1" id="KW-0812">Transmembrane</keyword>
<dbReference type="EMBL" id="CP133720">
    <property type="protein sequence ID" value="WMW80952.1"/>
    <property type="molecule type" value="Genomic_DNA"/>
</dbReference>
<dbReference type="PANTHER" id="PTHR34980:SF3">
    <property type="entry name" value="BLR8105 PROTEIN"/>
    <property type="match status" value="1"/>
</dbReference>
<proteinExistence type="predicted"/>
<dbReference type="PANTHER" id="PTHR34980">
    <property type="entry name" value="INNER MEMBRANE PROTEIN-RELATED-RELATED"/>
    <property type="match status" value="1"/>
</dbReference>
<dbReference type="InterPro" id="IPR008523">
    <property type="entry name" value="DUF805"/>
</dbReference>
<keyword evidence="1" id="KW-0472">Membrane</keyword>
<dbReference type="Pfam" id="PF05656">
    <property type="entry name" value="DUF805"/>
    <property type="match status" value="1"/>
</dbReference>
<keyword evidence="1" id="KW-1133">Transmembrane helix</keyword>
<name>A0ABY9RKS0_9BURK</name>
<evidence type="ECO:0000313" key="2">
    <source>
        <dbReference type="EMBL" id="WMW80952.1"/>
    </source>
</evidence>
<organism evidence="2 3">
    <name type="scientific">Undibacterium cyanobacteriorum</name>
    <dbReference type="NCBI Taxonomy" id="3073561"/>
    <lineage>
        <taxon>Bacteria</taxon>
        <taxon>Pseudomonadati</taxon>
        <taxon>Pseudomonadota</taxon>
        <taxon>Betaproteobacteria</taxon>
        <taxon>Burkholderiales</taxon>
        <taxon>Oxalobacteraceae</taxon>
        <taxon>Undibacterium</taxon>
    </lineage>
</organism>
<evidence type="ECO:0000313" key="3">
    <source>
        <dbReference type="Proteomes" id="UP001181355"/>
    </source>
</evidence>
<sequence>MQKVIPAMILSQLFKAKGDTMENMYAAPNANLDEPLSSEATYVPRFFSFSGRIGRMRYLAYQVFMVLCSYLFLFGAASLILSSSSASFSDFFGSTLGVIVVALFLMVLFVGTITFVRRRLHDLGQSGWLTLIIFVPYLNSLFSLYLIFAGGDKDSNRYGPAPSANTTAVIVGALLVPALAIIGIIAAIAIPAYKG</sequence>
<dbReference type="Proteomes" id="UP001181355">
    <property type="component" value="Chromosome"/>
</dbReference>
<protein>
    <submittedName>
        <fullName evidence="2">DUF805 domain-containing protein</fullName>
    </submittedName>
</protein>
<evidence type="ECO:0000256" key="1">
    <source>
        <dbReference type="SAM" id="Phobius"/>
    </source>
</evidence>
<gene>
    <name evidence="2" type="ORF">RF679_01400</name>
</gene>
<feature type="transmembrane region" description="Helical" evidence="1">
    <location>
        <begin position="92"/>
        <end position="116"/>
    </location>
</feature>
<feature type="transmembrane region" description="Helical" evidence="1">
    <location>
        <begin position="128"/>
        <end position="148"/>
    </location>
</feature>